<dbReference type="EMBL" id="BAAAKJ010000330">
    <property type="protein sequence ID" value="GAA1407927.1"/>
    <property type="molecule type" value="Genomic_DNA"/>
</dbReference>
<comment type="caution">
    <text evidence="2">The sequence shown here is derived from an EMBL/GenBank/DDBJ whole genome shotgun (WGS) entry which is preliminary data.</text>
</comment>
<protein>
    <submittedName>
        <fullName evidence="2">Uncharacterized protein</fullName>
    </submittedName>
</protein>
<dbReference type="Proteomes" id="UP001499863">
    <property type="component" value="Unassembled WGS sequence"/>
</dbReference>
<evidence type="ECO:0000313" key="3">
    <source>
        <dbReference type="Proteomes" id="UP001499863"/>
    </source>
</evidence>
<organism evidence="2 3">
    <name type="scientific">Kitasatospora putterlickiae</name>
    <dbReference type="NCBI Taxonomy" id="221725"/>
    <lineage>
        <taxon>Bacteria</taxon>
        <taxon>Bacillati</taxon>
        <taxon>Actinomycetota</taxon>
        <taxon>Actinomycetes</taxon>
        <taxon>Kitasatosporales</taxon>
        <taxon>Streptomycetaceae</taxon>
        <taxon>Kitasatospora</taxon>
    </lineage>
</organism>
<evidence type="ECO:0000256" key="1">
    <source>
        <dbReference type="SAM" id="MobiDB-lite"/>
    </source>
</evidence>
<reference evidence="3" key="1">
    <citation type="journal article" date="2019" name="Int. J. Syst. Evol. Microbiol.">
        <title>The Global Catalogue of Microorganisms (GCM) 10K type strain sequencing project: providing services to taxonomists for standard genome sequencing and annotation.</title>
        <authorList>
            <consortium name="The Broad Institute Genomics Platform"/>
            <consortium name="The Broad Institute Genome Sequencing Center for Infectious Disease"/>
            <person name="Wu L."/>
            <person name="Ma J."/>
        </authorList>
    </citation>
    <scope>NUCLEOTIDE SEQUENCE [LARGE SCALE GENOMIC DNA]</scope>
    <source>
        <strain evidence="3">JCM 12393</strain>
    </source>
</reference>
<evidence type="ECO:0000313" key="2">
    <source>
        <dbReference type="EMBL" id="GAA1407927.1"/>
    </source>
</evidence>
<gene>
    <name evidence="2" type="ORF">GCM10009639_57280</name>
</gene>
<keyword evidence="3" id="KW-1185">Reference proteome</keyword>
<dbReference type="RefSeq" id="WP_344342491.1">
    <property type="nucleotide sequence ID" value="NZ_BAAAKJ010000330.1"/>
</dbReference>
<feature type="compositionally biased region" description="Polar residues" evidence="1">
    <location>
        <begin position="1"/>
        <end position="15"/>
    </location>
</feature>
<accession>A0ABP4J2L0</accession>
<sequence length="780" mass="84823">MTTAAPDQEAPNQPTAQQPGPEQKPAEPEAEAPEPQEAPPEQPQSAWEAARELLEHVPETFASQGYFFTGGSPRFGGDLIGGDQHTVSGGQVHGDVVTGHKTTIYQIDYGIGSAFGTPLHSSGEIPDAELASLSAVFQDGPAFAQALDLLREQRVLILAGRADSGRRSAALMLLHRLGARRIRNLDPDVSPAALLTGVEQAEGYLLADYTTSRARPLRRPDLDRLRETLARQGGHLVITAGRSTTFRDLPTVDWEPPSPRAVLAAHLRRLLTDRPTGRIEELLTLEPVEEFLAKARPVRELAEFAVPLSECSPAAAEQPALSEFGRGVVQEQVGRWFGDPELPLREKAFLLSLAVFDHAPYALTAELADQLFRRLEAIAAPGRKEGIPPFGNSIEERLTLARAELTEESEQTPWGPVPQRMASFVDPRTPHTLLRETWTGHPSARPAIIAWLNTLATDSRALVRTRVASTAALLASVDLSSAMSRLLGPWSESKDFRLCLQAANSLVLAYYAGTAAVPRILREWADDDNARRRWSAIRGYGLLGPLLPGQAMDAIAVAADRLTQDELDELAEEFRLGEQARPEEQHPDGYQARGLVEAVELLLLSAEGAQVLATLMRWLSGPPQLRRLALATFLSAARRTEDTSTATDRPLLLGWYTESPRPAQGDVVAVTVVAAPEDPPSVRILLTTLWRAALADRSYGSAALDVLRGWLLGAVDQPATETELADLLTEITVTERERQRLHHLLRTIRDGGALTDAVPVADVGSDSTAVDRLLLKLGPH</sequence>
<feature type="region of interest" description="Disordered" evidence="1">
    <location>
        <begin position="1"/>
        <end position="47"/>
    </location>
</feature>
<proteinExistence type="predicted"/>
<name>A0ABP4J2L0_9ACTN</name>